<dbReference type="EMBL" id="CP133623">
    <property type="protein sequence ID" value="WMV58965.1"/>
    <property type="molecule type" value="Genomic_DNA"/>
</dbReference>
<accession>A0AAF0V6S8</accession>
<gene>
    <name evidence="1" type="ORF">MTR67_052350</name>
</gene>
<organism evidence="1 2">
    <name type="scientific">Solanum verrucosum</name>
    <dbReference type="NCBI Taxonomy" id="315347"/>
    <lineage>
        <taxon>Eukaryota</taxon>
        <taxon>Viridiplantae</taxon>
        <taxon>Streptophyta</taxon>
        <taxon>Embryophyta</taxon>
        <taxon>Tracheophyta</taxon>
        <taxon>Spermatophyta</taxon>
        <taxon>Magnoliopsida</taxon>
        <taxon>eudicotyledons</taxon>
        <taxon>Gunneridae</taxon>
        <taxon>Pentapetalae</taxon>
        <taxon>asterids</taxon>
        <taxon>lamiids</taxon>
        <taxon>Solanales</taxon>
        <taxon>Solanaceae</taxon>
        <taxon>Solanoideae</taxon>
        <taxon>Solaneae</taxon>
        <taxon>Solanum</taxon>
    </lineage>
</organism>
<dbReference type="Proteomes" id="UP001234989">
    <property type="component" value="Chromosome 12"/>
</dbReference>
<protein>
    <submittedName>
        <fullName evidence="1">Uncharacterized protein</fullName>
    </submittedName>
</protein>
<dbReference type="AlphaFoldDB" id="A0AAF0V6S8"/>
<sequence length="282" mass="32056">MERHILDFVPKCLKCHQVKYEHQRPGGTMERMPIPEWKWEHSTIDSMTRLLLASGITHQGCDEVWKERKAQSAVTFYDFGKWGYVALDQNMSFEEEPIGILDKKTRQLWDGIVARIWDVSYIVFPVLGLNYIVFPRQGLSAKPTEYLRIVLTPYFCYPLDANHSQGLRCMLDSRNVLDALYTYASRVEKIFWALPLAESLVLAVVIPRCSSGACCSSEILRIPVSFQALLWKLAKNRALRVEAFGIVISGELSRSRRPALASCHVHVLGTTFAKASAAEPLH</sequence>
<evidence type="ECO:0000313" key="1">
    <source>
        <dbReference type="EMBL" id="WMV58965.1"/>
    </source>
</evidence>
<reference evidence="1" key="1">
    <citation type="submission" date="2023-08" db="EMBL/GenBank/DDBJ databases">
        <title>A de novo genome assembly of Solanum verrucosum Schlechtendal, a Mexican diploid species geographically isolated from the other diploid A-genome species in potato relatives.</title>
        <authorList>
            <person name="Hosaka K."/>
        </authorList>
    </citation>
    <scope>NUCLEOTIDE SEQUENCE</scope>
    <source>
        <tissue evidence="1">Young leaves</tissue>
    </source>
</reference>
<name>A0AAF0V6S8_SOLVR</name>
<evidence type="ECO:0000313" key="2">
    <source>
        <dbReference type="Proteomes" id="UP001234989"/>
    </source>
</evidence>
<proteinExistence type="predicted"/>
<keyword evidence="2" id="KW-1185">Reference proteome</keyword>